<dbReference type="Pfam" id="PF20074">
    <property type="entry name" value="DUF6470"/>
    <property type="match status" value="1"/>
</dbReference>
<proteinExistence type="predicted"/>
<reference evidence="1 2" key="1">
    <citation type="submission" date="2019-08" db="EMBL/GenBank/DDBJ databases">
        <title>In-depth cultivation of the pig gut microbiome towards novel bacterial diversity and tailored functional studies.</title>
        <authorList>
            <person name="Wylensek D."/>
            <person name="Hitch T.C.A."/>
            <person name="Clavel T."/>
        </authorList>
    </citation>
    <scope>NUCLEOTIDE SEQUENCE [LARGE SCALE GENOMIC DNA]</scope>
    <source>
        <strain evidence="1 2">WCA-693-APC-5D-A</strain>
    </source>
</reference>
<keyword evidence="2" id="KW-1185">Reference proteome</keyword>
<comment type="caution">
    <text evidence="1">The sequence shown here is derived from an EMBL/GenBank/DDBJ whole genome shotgun (WGS) entry which is preliminary data.</text>
</comment>
<evidence type="ECO:0000313" key="1">
    <source>
        <dbReference type="EMBL" id="MSU07829.1"/>
    </source>
</evidence>
<protein>
    <submittedName>
        <fullName evidence="1">Uncharacterized protein</fullName>
    </submittedName>
</protein>
<dbReference type="RefSeq" id="WP_154405743.1">
    <property type="nucleotide sequence ID" value="NZ_VUNR01000003.1"/>
</dbReference>
<dbReference type="InterPro" id="IPR045527">
    <property type="entry name" value="DUF6470"/>
</dbReference>
<accession>A0A6I2UDK3</accession>
<name>A0A6I2UDK3_9FIRM</name>
<dbReference type="AlphaFoldDB" id="A0A6I2UDK3"/>
<dbReference type="GeneID" id="96777748"/>
<dbReference type="Proteomes" id="UP000433181">
    <property type="component" value="Unassembled WGS sequence"/>
</dbReference>
<evidence type="ECO:0000313" key="2">
    <source>
        <dbReference type="Proteomes" id="UP000433181"/>
    </source>
</evidence>
<sequence>MGMLDGLGGTGMLSGMKYVNIRHELPEIGIRQQHAMGERNGYIQAEMHRDYEAPLADMGWSQIKVDINCYPCRTAYGFLNNTDFAQKYGQQGQQDVAAATSKHTNDGWDMARNGARPGRNVIAQQAKSDFWSQVVKWPQWTAKQIPDPEFTVTPSEIKGQMNVGHDKYSIQPTDHADIAIKTGSAETYIAKEGSIRMWATEGRLDIYA</sequence>
<gene>
    <name evidence="1" type="ORF">FYJ84_02350</name>
</gene>
<organism evidence="1 2">
    <name type="scientific">Anaerovibrio slackiae</name>
    <dbReference type="NCBI Taxonomy" id="2652309"/>
    <lineage>
        <taxon>Bacteria</taxon>
        <taxon>Bacillati</taxon>
        <taxon>Bacillota</taxon>
        <taxon>Negativicutes</taxon>
        <taxon>Selenomonadales</taxon>
        <taxon>Selenomonadaceae</taxon>
        <taxon>Anaerovibrio</taxon>
    </lineage>
</organism>
<dbReference type="EMBL" id="VUNR01000003">
    <property type="protein sequence ID" value="MSU07829.1"/>
    <property type="molecule type" value="Genomic_DNA"/>
</dbReference>